<dbReference type="AlphaFoldDB" id="A0AAQ4F1A7"/>
<evidence type="ECO:0000313" key="3">
    <source>
        <dbReference type="EMBL" id="KAK8780523.1"/>
    </source>
</evidence>
<gene>
    <name evidence="3" type="ORF">V5799_018136</name>
    <name evidence="2" type="ORF">V5799_020500</name>
</gene>
<proteinExistence type="predicted"/>
<dbReference type="EMBL" id="JARKHS020011044">
    <property type="protein sequence ID" value="KAK8778159.1"/>
    <property type="molecule type" value="Genomic_DNA"/>
</dbReference>
<protein>
    <submittedName>
        <fullName evidence="3">Uncharacterized protein</fullName>
    </submittedName>
</protein>
<feature type="transmembrane region" description="Helical" evidence="1">
    <location>
        <begin position="160"/>
        <end position="182"/>
    </location>
</feature>
<keyword evidence="1" id="KW-0472">Membrane</keyword>
<evidence type="ECO:0000313" key="2">
    <source>
        <dbReference type="EMBL" id="KAK8778159.1"/>
    </source>
</evidence>
<evidence type="ECO:0000256" key="1">
    <source>
        <dbReference type="SAM" id="Phobius"/>
    </source>
</evidence>
<dbReference type="Proteomes" id="UP001321473">
    <property type="component" value="Unassembled WGS sequence"/>
</dbReference>
<evidence type="ECO:0000313" key="4">
    <source>
        <dbReference type="Proteomes" id="UP001321473"/>
    </source>
</evidence>
<sequence length="318" mass="34835">MFFVVQPRYMNVDIRIIMDITSGAADFYLSAKEDTFVVEVNRTSGAHVVSVDRKYGVGIPGDLAASAAVPAAASLRNSSDATWLLRPRHATPVGLATYVTVRDPREFLLVQNLQHRLVITVPQNVYDLRSTRLYLVIAGASEIPTRGSLFFRQDQTRIDLFVFFSVFFSCFFLFLAACVVVWKVKRAFDIRRARRLHAAQMEHMARRPFAKVCLSILDDEENGDNFRSPLRKKTQRRALRDSPKGVPAPCGSVRPVAVEPTGDGAAAVTTLLVQLPGGLSAPVRLALASALVAVRSGGGGAAGGIRAAMRRRTSHINL</sequence>
<reference evidence="3" key="3">
    <citation type="submission" date="2024-02" db="EMBL/GenBank/DDBJ databases">
        <authorList>
            <person name="Mcdaniel E.A."/>
            <person name="Celebi F.M."/>
            <person name="Reiter T."/>
            <person name="Weiss E.C."/>
            <person name="Chou S."/>
        </authorList>
    </citation>
    <scope>NUCLEOTIDE SEQUENCE</scope>
    <source>
        <strain evidence="3">F_SG_1</strain>
        <tissue evidence="3">Salivary glands</tissue>
    </source>
</reference>
<keyword evidence="4" id="KW-1185">Reference proteome</keyword>
<keyword evidence="1" id="KW-1133">Transmembrane helix</keyword>
<accession>A0AAQ4F1A7</accession>
<comment type="caution">
    <text evidence="3">The sequence shown here is derived from an EMBL/GenBank/DDBJ whole genome shotgun (WGS) entry which is preliminary data.</text>
</comment>
<name>A0AAQ4F1A7_AMBAM</name>
<dbReference type="EMBL" id="JARKHS020008750">
    <property type="protein sequence ID" value="KAK8780523.1"/>
    <property type="molecule type" value="Genomic_DNA"/>
</dbReference>
<organism evidence="3 4">
    <name type="scientific">Amblyomma americanum</name>
    <name type="common">Lone star tick</name>
    <dbReference type="NCBI Taxonomy" id="6943"/>
    <lineage>
        <taxon>Eukaryota</taxon>
        <taxon>Metazoa</taxon>
        <taxon>Ecdysozoa</taxon>
        <taxon>Arthropoda</taxon>
        <taxon>Chelicerata</taxon>
        <taxon>Arachnida</taxon>
        <taxon>Acari</taxon>
        <taxon>Parasitiformes</taxon>
        <taxon>Ixodida</taxon>
        <taxon>Ixodoidea</taxon>
        <taxon>Ixodidae</taxon>
        <taxon>Amblyomminae</taxon>
        <taxon>Amblyomma</taxon>
    </lineage>
</organism>
<reference evidence="3" key="2">
    <citation type="submission" date="2023-03" db="EMBL/GenBank/DDBJ databases">
        <authorList>
            <person name="Thuy-Boun P."/>
        </authorList>
    </citation>
    <scope>NUCLEOTIDE SEQUENCE</scope>
    <source>
        <strain evidence="3">F_SG_1</strain>
        <tissue evidence="3">Salivary glands</tissue>
    </source>
</reference>
<keyword evidence="1" id="KW-0812">Transmembrane</keyword>
<reference evidence="3 4" key="1">
    <citation type="journal article" date="2023" name="Arcadia Sci">
        <title>De novo assembly of a long-read Amblyomma americanum tick genome.</title>
        <authorList>
            <person name="Chou S."/>
            <person name="Poskanzer K.E."/>
            <person name="Rollins M."/>
            <person name="Thuy-Boun P.S."/>
        </authorList>
    </citation>
    <scope>NUCLEOTIDE SEQUENCE [LARGE SCALE GENOMIC DNA]</scope>
    <source>
        <strain evidence="3">F_SG_1</strain>
        <tissue evidence="3">Salivary glands</tissue>
    </source>
</reference>